<evidence type="ECO:0000313" key="1">
    <source>
        <dbReference type="EMBL" id="KKQ75266.1"/>
    </source>
</evidence>
<organism evidence="1 2">
    <name type="scientific">Candidatus Woesebacteria bacterium GW2011_GWB1_38_5b</name>
    <dbReference type="NCBI Taxonomy" id="1618569"/>
    <lineage>
        <taxon>Bacteria</taxon>
        <taxon>Candidatus Woeseibacteriota</taxon>
    </lineage>
</organism>
<evidence type="ECO:0000313" key="2">
    <source>
        <dbReference type="Proteomes" id="UP000034181"/>
    </source>
</evidence>
<accession>A0A0G0NDU0</accession>
<sequence length="184" mass="20472">MTEVTLNEGANKPVDVLVDPNKQIWITRGVPLADDNSIFVPDSPHIFLVDDLEVSDANHSKQTLNNVNVVLAHVRKGQRGWEFGNGQNVSHTINVYNEWAGTNQSPAIKFVIACNETVPDDSPIPIKIYDLVDSSIVYSSDNPISVYGHLNDKKTYLRIDTSGKFEGLDKLIESNKIQQSIELK</sequence>
<proteinExistence type="predicted"/>
<protein>
    <submittedName>
        <fullName evidence="1">Uncharacterized protein</fullName>
    </submittedName>
</protein>
<dbReference type="AlphaFoldDB" id="A0A0G0NDU0"/>
<name>A0A0G0NDU0_9BACT</name>
<gene>
    <name evidence="1" type="ORF">US96_C0014G0024</name>
</gene>
<dbReference type="Proteomes" id="UP000034181">
    <property type="component" value="Unassembled WGS sequence"/>
</dbReference>
<reference evidence="1 2" key="1">
    <citation type="journal article" date="2015" name="Nature">
        <title>rRNA introns, odd ribosomes, and small enigmatic genomes across a large radiation of phyla.</title>
        <authorList>
            <person name="Brown C.T."/>
            <person name="Hug L.A."/>
            <person name="Thomas B.C."/>
            <person name="Sharon I."/>
            <person name="Castelle C.J."/>
            <person name="Singh A."/>
            <person name="Wilkins M.J."/>
            <person name="Williams K.H."/>
            <person name="Banfield J.F."/>
        </authorList>
    </citation>
    <scope>NUCLEOTIDE SEQUENCE [LARGE SCALE GENOMIC DNA]</scope>
</reference>
<comment type="caution">
    <text evidence="1">The sequence shown here is derived from an EMBL/GenBank/DDBJ whole genome shotgun (WGS) entry which is preliminary data.</text>
</comment>
<dbReference type="EMBL" id="LBUZ01000014">
    <property type="protein sequence ID" value="KKQ75266.1"/>
    <property type="molecule type" value="Genomic_DNA"/>
</dbReference>